<evidence type="ECO:0000313" key="3">
    <source>
        <dbReference type="Proteomes" id="UP000190074"/>
    </source>
</evidence>
<dbReference type="EMBL" id="FVGW01000021">
    <property type="protein sequence ID" value="SKM99017.1"/>
    <property type="molecule type" value="Genomic_DNA"/>
</dbReference>
<evidence type="ECO:0000256" key="1">
    <source>
        <dbReference type="SAM" id="MobiDB-lite"/>
    </source>
</evidence>
<sequence>MGVTVPTIRPRARSQSKERPMTRQLFSKPRCGPAVRLRLKPKASPSGYVDGAWWPYSKDLMIELPSLLRVLTVRLGTIDRVVYRVSEWTSSSRRMLFRDRLAHLNWSLIQPANTISIQGAHGIHLNLLVIAPDAQASGAHSAMMAAAAPGSCATVAQLLPAHDMPVCTDMFEAQDRWDTEGGTLGAEHRTNRSVSTRRR</sequence>
<dbReference type="InterPro" id="IPR046036">
    <property type="entry name" value="DUF5994"/>
</dbReference>
<accession>A0A1T8V2H2</accession>
<dbReference type="RefSeq" id="WP_307786268.1">
    <property type="nucleotide sequence ID" value="NZ_FVMM01000009.1"/>
</dbReference>
<reference evidence="2 3" key="1">
    <citation type="submission" date="2016-11" db="EMBL/GenBank/DDBJ databases">
        <authorList>
            <consortium name="Pathogen Informatics"/>
        </authorList>
    </citation>
    <scope>NUCLEOTIDE SEQUENCE [LARGE SCALE GENOMIC DNA]</scope>
    <source>
        <strain evidence="2 3">911</strain>
    </source>
</reference>
<proteinExistence type="predicted"/>
<evidence type="ECO:0000313" key="2">
    <source>
        <dbReference type="EMBL" id="SKM99017.1"/>
    </source>
</evidence>
<name>A0A1T8V2H2_9MYCO</name>
<gene>
    <name evidence="2" type="ORF">SAMEA2259716_05686</name>
</gene>
<feature type="region of interest" description="Disordered" evidence="1">
    <location>
        <begin position="178"/>
        <end position="199"/>
    </location>
</feature>
<dbReference type="AlphaFoldDB" id="A0A1T8V2H2"/>
<feature type="region of interest" description="Disordered" evidence="1">
    <location>
        <begin position="1"/>
        <end position="20"/>
    </location>
</feature>
<dbReference type="Pfam" id="PF19457">
    <property type="entry name" value="DUF5994"/>
    <property type="match status" value="1"/>
</dbReference>
<organism evidence="2 3">
    <name type="scientific">Mycobacteroides abscessus subsp. massiliense</name>
    <dbReference type="NCBI Taxonomy" id="1962118"/>
    <lineage>
        <taxon>Bacteria</taxon>
        <taxon>Bacillati</taxon>
        <taxon>Actinomycetota</taxon>
        <taxon>Actinomycetes</taxon>
        <taxon>Mycobacteriales</taxon>
        <taxon>Mycobacteriaceae</taxon>
        <taxon>Mycobacteroides</taxon>
        <taxon>Mycobacteroides abscessus</taxon>
    </lineage>
</organism>
<protein>
    <submittedName>
        <fullName evidence="2">Uncharacterized protein</fullName>
    </submittedName>
</protein>
<dbReference type="Proteomes" id="UP000190074">
    <property type="component" value="Unassembled WGS sequence"/>
</dbReference>